<dbReference type="GO" id="GO:0004540">
    <property type="term" value="F:RNA nuclease activity"/>
    <property type="evidence" value="ECO:0007669"/>
    <property type="project" value="InterPro"/>
</dbReference>
<evidence type="ECO:0000313" key="10">
    <source>
        <dbReference type="EMBL" id="QIS14549.1"/>
    </source>
</evidence>
<dbReference type="GO" id="GO:0016787">
    <property type="term" value="F:hydrolase activity"/>
    <property type="evidence" value="ECO:0007669"/>
    <property type="project" value="UniProtKB-KW"/>
</dbReference>
<protein>
    <recommendedName>
        <fullName evidence="8">Ribonuclease VapC</fullName>
        <shortName evidence="8">RNase VapC</shortName>
        <ecNumber evidence="8">3.1.-.-</ecNumber>
    </recommendedName>
    <alternativeName>
        <fullName evidence="8">Toxin VapC</fullName>
    </alternativeName>
</protein>
<proteinExistence type="inferred from homology"/>
<evidence type="ECO:0000256" key="7">
    <source>
        <dbReference type="ARBA" id="ARBA00038093"/>
    </source>
</evidence>
<keyword evidence="6 8" id="KW-0460">Magnesium</keyword>
<dbReference type="InterPro" id="IPR022907">
    <property type="entry name" value="VapC_family"/>
</dbReference>
<evidence type="ECO:0000256" key="6">
    <source>
        <dbReference type="ARBA" id="ARBA00022842"/>
    </source>
</evidence>
<reference evidence="10 11" key="1">
    <citation type="journal article" date="2019" name="ACS Chem. Biol.">
        <title>Identification and Mobilization of a Cryptic Antibiotic Biosynthesis Gene Locus from a Human-Pathogenic Nocardia Isolate.</title>
        <authorList>
            <person name="Herisse M."/>
            <person name="Ishida K."/>
            <person name="Porter J.L."/>
            <person name="Howden B."/>
            <person name="Hertweck C."/>
            <person name="Stinear T.P."/>
            <person name="Pidot S.J."/>
        </authorList>
    </citation>
    <scope>NUCLEOTIDE SEQUENCE [LARGE SCALE GENOMIC DNA]</scope>
    <source>
        <strain evidence="10 11">AUSMDU00012717</strain>
    </source>
</reference>
<evidence type="ECO:0000256" key="1">
    <source>
        <dbReference type="ARBA" id="ARBA00001946"/>
    </source>
</evidence>
<dbReference type="EC" id="3.1.-.-" evidence="8"/>
<keyword evidence="11" id="KW-1185">Reference proteome</keyword>
<dbReference type="HAMAP" id="MF_00265">
    <property type="entry name" value="VapC_Nob1"/>
    <property type="match status" value="1"/>
</dbReference>
<keyword evidence="2 8" id="KW-1277">Toxin-antitoxin system</keyword>
<keyword evidence="4 8" id="KW-0479">Metal-binding</keyword>
<dbReference type="InterPro" id="IPR029060">
    <property type="entry name" value="PIN-like_dom_sf"/>
</dbReference>
<accession>A0A6G9YMN6</accession>
<feature type="binding site" evidence="8">
    <location>
        <position position="96"/>
    </location>
    <ligand>
        <name>Mg(2+)</name>
        <dbReference type="ChEBI" id="CHEBI:18420"/>
    </ligand>
</feature>
<dbReference type="KEGG" id="nah:F5544_33565"/>
<feature type="binding site" evidence="8">
    <location>
        <position position="6"/>
    </location>
    <ligand>
        <name>Mg(2+)</name>
        <dbReference type="ChEBI" id="CHEBI:18420"/>
    </ligand>
</feature>
<feature type="domain" description="PIN" evidence="9">
    <location>
        <begin position="3"/>
        <end position="121"/>
    </location>
</feature>
<dbReference type="Proteomes" id="UP000503540">
    <property type="component" value="Chromosome"/>
</dbReference>
<dbReference type="GO" id="GO:0000287">
    <property type="term" value="F:magnesium ion binding"/>
    <property type="evidence" value="ECO:0007669"/>
    <property type="project" value="UniProtKB-UniRule"/>
</dbReference>
<comment type="function">
    <text evidence="8">Toxic component of a toxin-antitoxin (TA) system. An RNase.</text>
</comment>
<dbReference type="RefSeq" id="WP_167476941.1">
    <property type="nucleotide sequence ID" value="NZ_CP046172.1"/>
</dbReference>
<organism evidence="10 11">
    <name type="scientific">Nocardia arthritidis</name>
    <dbReference type="NCBI Taxonomy" id="228602"/>
    <lineage>
        <taxon>Bacteria</taxon>
        <taxon>Bacillati</taxon>
        <taxon>Actinomycetota</taxon>
        <taxon>Actinomycetes</taxon>
        <taxon>Mycobacteriales</taxon>
        <taxon>Nocardiaceae</taxon>
        <taxon>Nocardia</taxon>
    </lineage>
</organism>
<evidence type="ECO:0000313" key="11">
    <source>
        <dbReference type="Proteomes" id="UP000503540"/>
    </source>
</evidence>
<sequence length="135" mass="15178">MKYLVDTSGIWNLLRDKGTRTKLFSVLETGSVNICAPTRLEFLFSARGPADRDQMESELNGLFESVSVPKDSWRWAEMAQYKLTQQGQHRGPGPIDLVLCATAVHHGLTVLHADNDFTTVSRIVPELTEIDIRHL</sequence>
<evidence type="ECO:0000256" key="3">
    <source>
        <dbReference type="ARBA" id="ARBA00022722"/>
    </source>
</evidence>
<comment type="cofactor">
    <cofactor evidence="1 8">
        <name>Mg(2+)</name>
        <dbReference type="ChEBI" id="CHEBI:18420"/>
    </cofactor>
</comment>
<dbReference type="InterPro" id="IPR050556">
    <property type="entry name" value="Type_II_TA_system_RNase"/>
</dbReference>
<dbReference type="GO" id="GO:0090729">
    <property type="term" value="F:toxin activity"/>
    <property type="evidence" value="ECO:0007669"/>
    <property type="project" value="UniProtKB-KW"/>
</dbReference>
<dbReference type="AlphaFoldDB" id="A0A6G9YMN6"/>
<dbReference type="Pfam" id="PF01850">
    <property type="entry name" value="PIN"/>
    <property type="match status" value="1"/>
</dbReference>
<dbReference type="InterPro" id="IPR002716">
    <property type="entry name" value="PIN_dom"/>
</dbReference>
<dbReference type="PANTHER" id="PTHR33653:SF1">
    <property type="entry name" value="RIBONUCLEASE VAPC2"/>
    <property type="match status" value="1"/>
</dbReference>
<evidence type="ECO:0000259" key="9">
    <source>
        <dbReference type="Pfam" id="PF01850"/>
    </source>
</evidence>
<gene>
    <name evidence="8" type="primary">vapC</name>
    <name evidence="10" type="ORF">F5544_33565</name>
</gene>
<comment type="similarity">
    <text evidence="7 8">Belongs to the PINc/VapC protein family.</text>
</comment>
<dbReference type="SUPFAM" id="SSF88723">
    <property type="entry name" value="PIN domain-like"/>
    <property type="match status" value="1"/>
</dbReference>
<keyword evidence="3 8" id="KW-0540">Nuclease</keyword>
<evidence type="ECO:0000256" key="2">
    <source>
        <dbReference type="ARBA" id="ARBA00022649"/>
    </source>
</evidence>
<evidence type="ECO:0000256" key="5">
    <source>
        <dbReference type="ARBA" id="ARBA00022801"/>
    </source>
</evidence>
<dbReference type="EMBL" id="CP046172">
    <property type="protein sequence ID" value="QIS14549.1"/>
    <property type="molecule type" value="Genomic_DNA"/>
</dbReference>
<keyword evidence="8" id="KW-0800">Toxin</keyword>
<dbReference type="PANTHER" id="PTHR33653">
    <property type="entry name" value="RIBONUCLEASE VAPC2"/>
    <property type="match status" value="1"/>
</dbReference>
<name>A0A6G9YMN6_9NOCA</name>
<keyword evidence="5 8" id="KW-0378">Hydrolase</keyword>
<dbReference type="Gene3D" id="3.40.50.1010">
    <property type="entry name" value="5'-nuclease"/>
    <property type="match status" value="1"/>
</dbReference>
<evidence type="ECO:0000256" key="8">
    <source>
        <dbReference type="HAMAP-Rule" id="MF_00265"/>
    </source>
</evidence>
<evidence type="ECO:0000256" key="4">
    <source>
        <dbReference type="ARBA" id="ARBA00022723"/>
    </source>
</evidence>